<dbReference type="Proteomes" id="UP000054498">
    <property type="component" value="Unassembled WGS sequence"/>
</dbReference>
<evidence type="ECO:0000256" key="6">
    <source>
        <dbReference type="ARBA" id="ARBA00022842"/>
    </source>
</evidence>
<dbReference type="RefSeq" id="XP_013895361.1">
    <property type="nucleotide sequence ID" value="XM_014039907.1"/>
</dbReference>
<reference evidence="8 9" key="1">
    <citation type="journal article" date="2013" name="BMC Genomics">
        <title>Reconstruction of the lipid metabolism for the microalga Monoraphidium neglectum from its genome sequence reveals characteristics suitable for biofuel production.</title>
        <authorList>
            <person name="Bogen C."/>
            <person name="Al-Dilaimi A."/>
            <person name="Albersmeier A."/>
            <person name="Wichmann J."/>
            <person name="Grundmann M."/>
            <person name="Rupp O."/>
            <person name="Lauersen K.J."/>
            <person name="Blifernez-Klassen O."/>
            <person name="Kalinowski J."/>
            <person name="Goesmann A."/>
            <person name="Mussgnug J.H."/>
            <person name="Kruse O."/>
        </authorList>
    </citation>
    <scope>NUCLEOTIDE SEQUENCE [LARGE SCALE GENOMIC DNA]</scope>
    <source>
        <strain evidence="8 9">SAG 48.87</strain>
    </source>
</reference>
<dbReference type="KEGG" id="mng:MNEG_11621"/>
<dbReference type="GO" id="GO:0000287">
    <property type="term" value="F:magnesium ion binding"/>
    <property type="evidence" value="ECO:0007669"/>
    <property type="project" value="InterPro"/>
</dbReference>
<evidence type="ECO:0000256" key="3">
    <source>
        <dbReference type="ARBA" id="ARBA00012146"/>
    </source>
</evidence>
<proteinExistence type="inferred from homology"/>
<evidence type="ECO:0000313" key="8">
    <source>
        <dbReference type="EMBL" id="KIY96341.1"/>
    </source>
</evidence>
<keyword evidence="4" id="KW-0479">Metal-binding</keyword>
<dbReference type="InterPro" id="IPR008162">
    <property type="entry name" value="Pyrophosphatase"/>
</dbReference>
<dbReference type="AlphaFoldDB" id="A0A0D2M4Y2"/>
<gene>
    <name evidence="8" type="ORF">MNEG_11621</name>
</gene>
<dbReference type="InterPro" id="IPR036649">
    <property type="entry name" value="Pyrophosphatase_sf"/>
</dbReference>
<evidence type="ECO:0000256" key="1">
    <source>
        <dbReference type="ARBA" id="ARBA00001946"/>
    </source>
</evidence>
<dbReference type="SUPFAM" id="SSF50324">
    <property type="entry name" value="Inorganic pyrophosphatase"/>
    <property type="match status" value="1"/>
</dbReference>
<name>A0A0D2M4Y2_9CHLO</name>
<dbReference type="PANTHER" id="PTHR10286">
    <property type="entry name" value="INORGANIC PYROPHOSPHATASE"/>
    <property type="match status" value="1"/>
</dbReference>
<evidence type="ECO:0000256" key="7">
    <source>
        <dbReference type="ARBA" id="ARBA00047820"/>
    </source>
</evidence>
<dbReference type="OrthoDB" id="537538at2759"/>
<comment type="cofactor">
    <cofactor evidence="1">
        <name>Mg(2+)</name>
        <dbReference type="ChEBI" id="CHEBI:18420"/>
    </cofactor>
</comment>
<keyword evidence="5 8" id="KW-0378">Hydrolase</keyword>
<sequence>MVALIPRDERAKYEVKEQIPWNPIQEDVNIKNASGVVTQAPRYYAFAPPGNYGIVPQTWENGSQSDAAMGLLGDDEPLDVLDIGEARAPIGGVYRVKVLGVVPLIDRNETDYKVLVINTRDPRAAQLDDISQVPQATLKTIYTFYRDYKGAEGRPSASFYQGPILGPDGRPSTRPNGRFLGRNFTLGVLGRSHAAWQGLVAGGCVTPGCAAIWWPGKAA</sequence>
<evidence type="ECO:0000256" key="5">
    <source>
        <dbReference type="ARBA" id="ARBA00022801"/>
    </source>
</evidence>
<evidence type="ECO:0000256" key="2">
    <source>
        <dbReference type="ARBA" id="ARBA00006220"/>
    </source>
</evidence>
<dbReference type="GO" id="GO:0005737">
    <property type="term" value="C:cytoplasm"/>
    <property type="evidence" value="ECO:0007669"/>
    <property type="project" value="InterPro"/>
</dbReference>
<dbReference type="GO" id="GO:0006796">
    <property type="term" value="P:phosphate-containing compound metabolic process"/>
    <property type="evidence" value="ECO:0007669"/>
    <property type="project" value="InterPro"/>
</dbReference>
<dbReference type="GeneID" id="25728902"/>
<protein>
    <recommendedName>
        <fullName evidence="3">inorganic diphosphatase</fullName>
        <ecNumber evidence="3">3.6.1.1</ecNumber>
    </recommendedName>
</protein>
<dbReference type="EMBL" id="KK103051">
    <property type="protein sequence ID" value="KIY96341.1"/>
    <property type="molecule type" value="Genomic_DNA"/>
</dbReference>
<dbReference type="EC" id="3.6.1.1" evidence="3"/>
<accession>A0A0D2M4Y2</accession>
<evidence type="ECO:0000256" key="4">
    <source>
        <dbReference type="ARBA" id="ARBA00022723"/>
    </source>
</evidence>
<comment type="similarity">
    <text evidence="2">Belongs to the PPase family.</text>
</comment>
<comment type="catalytic activity">
    <reaction evidence="7">
        <text>diphosphate + H2O = 2 phosphate + H(+)</text>
        <dbReference type="Rhea" id="RHEA:24576"/>
        <dbReference type="ChEBI" id="CHEBI:15377"/>
        <dbReference type="ChEBI" id="CHEBI:15378"/>
        <dbReference type="ChEBI" id="CHEBI:33019"/>
        <dbReference type="ChEBI" id="CHEBI:43474"/>
        <dbReference type="EC" id="3.6.1.1"/>
    </reaction>
</comment>
<keyword evidence="6" id="KW-0460">Magnesium</keyword>
<dbReference type="STRING" id="145388.A0A0D2M4Y2"/>
<dbReference type="Pfam" id="PF00719">
    <property type="entry name" value="Pyrophosphatase"/>
    <property type="match status" value="1"/>
</dbReference>
<dbReference type="GO" id="GO:0004427">
    <property type="term" value="F:inorganic diphosphate phosphatase activity"/>
    <property type="evidence" value="ECO:0007669"/>
    <property type="project" value="UniProtKB-EC"/>
</dbReference>
<keyword evidence="9" id="KW-1185">Reference proteome</keyword>
<organism evidence="8 9">
    <name type="scientific">Monoraphidium neglectum</name>
    <dbReference type="NCBI Taxonomy" id="145388"/>
    <lineage>
        <taxon>Eukaryota</taxon>
        <taxon>Viridiplantae</taxon>
        <taxon>Chlorophyta</taxon>
        <taxon>core chlorophytes</taxon>
        <taxon>Chlorophyceae</taxon>
        <taxon>CS clade</taxon>
        <taxon>Sphaeropleales</taxon>
        <taxon>Selenastraceae</taxon>
        <taxon>Monoraphidium</taxon>
    </lineage>
</organism>
<dbReference type="Gene3D" id="3.90.80.10">
    <property type="entry name" value="Inorganic pyrophosphatase"/>
    <property type="match status" value="1"/>
</dbReference>
<evidence type="ECO:0000313" key="9">
    <source>
        <dbReference type="Proteomes" id="UP000054498"/>
    </source>
</evidence>